<dbReference type="PANTHER" id="PTHR33495">
    <property type="entry name" value="ANTI-SIGMA FACTOR ANTAGONIST TM_1081-RELATED-RELATED"/>
    <property type="match status" value="1"/>
</dbReference>
<comment type="caution">
    <text evidence="4">The sequence shown here is derived from an EMBL/GenBank/DDBJ whole genome shotgun (WGS) entry which is preliminary data.</text>
</comment>
<dbReference type="Gene3D" id="3.30.750.24">
    <property type="entry name" value="STAS domain"/>
    <property type="match status" value="1"/>
</dbReference>
<accession>A0A4R4WIE6</accession>
<dbReference type="CDD" id="cd07043">
    <property type="entry name" value="STAS_anti-anti-sigma_factors"/>
    <property type="match status" value="1"/>
</dbReference>
<gene>
    <name evidence="4" type="ORF">E1218_28325</name>
</gene>
<keyword evidence="5" id="KW-1185">Reference proteome</keyword>
<organism evidence="4 5">
    <name type="scientific">Kribbella turkmenica</name>
    <dbReference type="NCBI Taxonomy" id="2530375"/>
    <lineage>
        <taxon>Bacteria</taxon>
        <taxon>Bacillati</taxon>
        <taxon>Actinomycetota</taxon>
        <taxon>Actinomycetes</taxon>
        <taxon>Propionibacteriales</taxon>
        <taxon>Kribbellaceae</taxon>
        <taxon>Kribbella</taxon>
    </lineage>
</organism>
<proteinExistence type="inferred from homology"/>
<evidence type="ECO:0000313" key="4">
    <source>
        <dbReference type="EMBL" id="TDD17217.1"/>
    </source>
</evidence>
<dbReference type="SUPFAM" id="SSF52091">
    <property type="entry name" value="SpoIIaa-like"/>
    <property type="match status" value="1"/>
</dbReference>
<dbReference type="PROSITE" id="PS50801">
    <property type="entry name" value="STAS"/>
    <property type="match status" value="1"/>
</dbReference>
<name>A0A4R4WIE6_9ACTN</name>
<evidence type="ECO:0000313" key="5">
    <source>
        <dbReference type="Proteomes" id="UP000295172"/>
    </source>
</evidence>
<comment type="similarity">
    <text evidence="1 2">Belongs to the anti-sigma-factor antagonist family.</text>
</comment>
<dbReference type="GO" id="GO:0043856">
    <property type="term" value="F:anti-sigma factor antagonist activity"/>
    <property type="evidence" value="ECO:0007669"/>
    <property type="project" value="InterPro"/>
</dbReference>
<reference evidence="4 5" key="1">
    <citation type="submission" date="2019-02" db="EMBL/GenBank/DDBJ databases">
        <title>Draft genome sequences of novel Actinobacteria.</title>
        <authorList>
            <person name="Sahin N."/>
            <person name="Ay H."/>
            <person name="Saygin H."/>
        </authorList>
    </citation>
    <scope>NUCLEOTIDE SEQUENCE [LARGE SCALE GENOMIC DNA]</scope>
    <source>
        <strain evidence="4 5">16K104</strain>
    </source>
</reference>
<evidence type="ECO:0000256" key="1">
    <source>
        <dbReference type="ARBA" id="ARBA00009013"/>
    </source>
</evidence>
<dbReference type="PANTHER" id="PTHR33495:SF2">
    <property type="entry name" value="ANTI-SIGMA FACTOR ANTAGONIST TM_1081-RELATED"/>
    <property type="match status" value="1"/>
</dbReference>
<dbReference type="Proteomes" id="UP000295172">
    <property type="component" value="Unassembled WGS sequence"/>
</dbReference>
<dbReference type="NCBIfam" id="TIGR00377">
    <property type="entry name" value="ant_ant_sig"/>
    <property type="match status" value="1"/>
</dbReference>
<dbReference type="InterPro" id="IPR002645">
    <property type="entry name" value="STAS_dom"/>
</dbReference>
<evidence type="ECO:0000256" key="2">
    <source>
        <dbReference type="RuleBase" id="RU003749"/>
    </source>
</evidence>
<dbReference type="RefSeq" id="WP_132325686.1">
    <property type="nucleotide sequence ID" value="NZ_SMKR01000158.1"/>
</dbReference>
<protein>
    <recommendedName>
        <fullName evidence="2">Anti-sigma factor antagonist</fullName>
    </recommendedName>
</protein>
<dbReference type="InterPro" id="IPR003658">
    <property type="entry name" value="Anti-sigma_ant"/>
</dbReference>
<feature type="domain" description="STAS" evidence="3">
    <location>
        <begin position="6"/>
        <end position="113"/>
    </location>
</feature>
<dbReference type="Pfam" id="PF01740">
    <property type="entry name" value="STAS"/>
    <property type="match status" value="1"/>
</dbReference>
<dbReference type="OrthoDB" id="9793697at2"/>
<dbReference type="AlphaFoldDB" id="A0A4R4WIE6"/>
<sequence>MADDETSFRTTDAGDHVIVRVAGDLDLDSAPALTAELKGLVGPRPLILDLSAVDFMDSSGLGVLVGAHKKSAAHAGALFLAAPGPRVRKIFRITKLHKVFAVFDSVEQAVAGLAKPMEVEPAPVETVVPGFGAQTPHRD</sequence>
<evidence type="ECO:0000259" key="3">
    <source>
        <dbReference type="PROSITE" id="PS50801"/>
    </source>
</evidence>
<dbReference type="EMBL" id="SMKR01000158">
    <property type="protein sequence ID" value="TDD17217.1"/>
    <property type="molecule type" value="Genomic_DNA"/>
</dbReference>
<dbReference type="InterPro" id="IPR036513">
    <property type="entry name" value="STAS_dom_sf"/>
</dbReference>